<accession>A0A6J5M5G6</accession>
<gene>
    <name evidence="1" type="ORF">UFOVP423_12</name>
</gene>
<dbReference type="EMBL" id="LR796403">
    <property type="protein sequence ID" value="CAB4141978.1"/>
    <property type="molecule type" value="Genomic_DNA"/>
</dbReference>
<sequence length="69" mass="7507">MMVKLDIGGAGEQITLEVSISGCDCRAEDFLLELVRFTNKFRAEADARAPESTVKAKPCGCKETKLNAE</sequence>
<proteinExistence type="predicted"/>
<name>A0A6J5M5G6_9CAUD</name>
<organism evidence="1">
    <name type="scientific">uncultured Caudovirales phage</name>
    <dbReference type="NCBI Taxonomy" id="2100421"/>
    <lineage>
        <taxon>Viruses</taxon>
        <taxon>Duplodnaviria</taxon>
        <taxon>Heunggongvirae</taxon>
        <taxon>Uroviricota</taxon>
        <taxon>Caudoviricetes</taxon>
        <taxon>Peduoviridae</taxon>
        <taxon>Maltschvirus</taxon>
        <taxon>Maltschvirus maltsch</taxon>
    </lineage>
</organism>
<protein>
    <submittedName>
        <fullName evidence="1">Uncharacterized protein</fullName>
    </submittedName>
</protein>
<evidence type="ECO:0000313" key="1">
    <source>
        <dbReference type="EMBL" id="CAB4141978.1"/>
    </source>
</evidence>
<reference evidence="1" key="1">
    <citation type="submission" date="2020-04" db="EMBL/GenBank/DDBJ databases">
        <authorList>
            <person name="Chiriac C."/>
            <person name="Salcher M."/>
            <person name="Ghai R."/>
            <person name="Kavagutti S V."/>
        </authorList>
    </citation>
    <scope>NUCLEOTIDE SEQUENCE</scope>
</reference>